<keyword evidence="2" id="KW-1185">Reference proteome</keyword>
<dbReference type="EMBL" id="SWJQ01002365">
    <property type="protein sequence ID" value="TRZ06584.1"/>
    <property type="molecule type" value="Genomic_DNA"/>
</dbReference>
<proteinExistence type="predicted"/>
<reference evidence="1" key="1">
    <citation type="submission" date="2019-04" db="EMBL/GenBank/DDBJ databases">
        <title>Genome assembly of Zosterops borbonicus 15179.</title>
        <authorList>
            <person name="Leroy T."/>
            <person name="Anselmetti Y."/>
            <person name="Tilak M.-K."/>
            <person name="Nabholz B."/>
        </authorList>
    </citation>
    <scope>NUCLEOTIDE SEQUENCE</scope>
    <source>
        <strain evidence="1">HGM_15179</strain>
        <tissue evidence="1">Muscle</tissue>
    </source>
</reference>
<evidence type="ECO:0000313" key="2">
    <source>
        <dbReference type="Proteomes" id="UP000796761"/>
    </source>
</evidence>
<comment type="caution">
    <text evidence="1">The sequence shown here is derived from an EMBL/GenBank/DDBJ whole genome shotgun (WGS) entry which is preliminary data.</text>
</comment>
<protein>
    <submittedName>
        <fullName evidence="1">Uncharacterized protein</fullName>
    </submittedName>
</protein>
<name>A0A8K1D659_9PASS</name>
<organism evidence="1 2">
    <name type="scientific">Zosterops borbonicus</name>
    <dbReference type="NCBI Taxonomy" id="364589"/>
    <lineage>
        <taxon>Eukaryota</taxon>
        <taxon>Metazoa</taxon>
        <taxon>Chordata</taxon>
        <taxon>Craniata</taxon>
        <taxon>Vertebrata</taxon>
        <taxon>Euteleostomi</taxon>
        <taxon>Archelosauria</taxon>
        <taxon>Archosauria</taxon>
        <taxon>Dinosauria</taxon>
        <taxon>Saurischia</taxon>
        <taxon>Theropoda</taxon>
        <taxon>Coelurosauria</taxon>
        <taxon>Aves</taxon>
        <taxon>Neognathae</taxon>
        <taxon>Neoaves</taxon>
        <taxon>Telluraves</taxon>
        <taxon>Australaves</taxon>
        <taxon>Passeriformes</taxon>
        <taxon>Sylvioidea</taxon>
        <taxon>Zosteropidae</taxon>
        <taxon>Zosterops</taxon>
    </lineage>
</organism>
<sequence>MNLGELFQEKFEMAEAPETGQAWEKGERGLESPRGIVHSFCAAPAASAHTAAQGSHTARGCAASTHGAACVGCAATARGAARLRQAATARSSTSACYVAVPPDIPQVWFPLAGSCPDFRAVLAPDHVPSPSEVQTPVLTFIFPLLAWEDLICEVNSALMSALISFVNTLLYDTGSLIRVRNYFNLSFGDREEGRVGILAQLYPGKEQGVYLPREKYIKPLVNLKVGPKEEAFQFLVDLGADKACIMKNQRGCEVSKDILEIVAVVQGEMGH</sequence>
<evidence type="ECO:0000313" key="1">
    <source>
        <dbReference type="EMBL" id="TRZ06584.1"/>
    </source>
</evidence>
<dbReference type="AlphaFoldDB" id="A0A8K1D659"/>
<gene>
    <name evidence="1" type="ORF">HGM15179_020523</name>
</gene>
<accession>A0A8K1D659</accession>
<dbReference type="Proteomes" id="UP000796761">
    <property type="component" value="Unassembled WGS sequence"/>
</dbReference>